<dbReference type="PROSITE" id="PS50297">
    <property type="entry name" value="ANK_REP_REGION"/>
    <property type="match status" value="1"/>
</dbReference>
<dbReference type="RefSeq" id="XP_018147292.1">
    <property type="nucleotide sequence ID" value="XM_018291189.1"/>
</dbReference>
<dbReference type="AlphaFoldDB" id="A0A179FYL4"/>
<protein>
    <submittedName>
        <fullName evidence="4">Ankyrin repeats (3 copies) domain-containing protein</fullName>
    </submittedName>
</protein>
<evidence type="ECO:0000313" key="5">
    <source>
        <dbReference type="Proteomes" id="UP000078397"/>
    </source>
</evidence>
<sequence length="575" mass="63766">MSQLPGDNPSPTWQCNGDRRHGTSLLINFLQLNFKPQHQMAKSLQVVPQEVLIEITHYLDRSSTSALARTNHNFHSTINPVLYNGNFTLDLPMDSCVLWAGRNGRLETIKRAHSYGANLEVTGSRNDEDLSLDWALIPGRRRFFASGLHLAMQNQQDDVFYYLLGNISNLDLPDRDFCLCGQRRGAIDGETSYYPLHYAIKHCTNRPDLAKALINRGAYLSSMASHALNDAVEAGSADIVDMLLQHHKINATDVNLHGETALHYAARSSIDEAACRAMIRKFVEAGVSIDAKALDGTTALSNAFVHKNLTAIEELLDHGADPNLMPTDTEGSSPLHLILEFKHRNSGMDAETFKKRRFRIIQRLVEAGTDLNKCTGNNGGSDGPPLWLACSSSDRDLSIVKYLLGNGARTDIPIMTKWPDNDGARSIIAALFASCDPDGFMGCIDEDTVNGLRDMVVLLLQHGARIDEVEDTDGGKWYEYADDDWYSQDGRRYADGDSALLYACRGVVQQEPACLKMLLGHATRENVSLGHLREAMGMEFSDEEEEEDGVDGGEEVQRMLREFTGREFPDADGDE</sequence>
<dbReference type="Pfam" id="PF12796">
    <property type="entry name" value="Ank_2"/>
    <property type="match status" value="1"/>
</dbReference>
<dbReference type="OrthoDB" id="10261951at2759"/>
<dbReference type="Gene3D" id="1.25.40.20">
    <property type="entry name" value="Ankyrin repeat-containing domain"/>
    <property type="match status" value="1"/>
</dbReference>
<evidence type="ECO:0000256" key="3">
    <source>
        <dbReference type="PROSITE-ProRule" id="PRU00023"/>
    </source>
</evidence>
<keyword evidence="2 3" id="KW-0040">ANK repeat</keyword>
<proteinExistence type="predicted"/>
<evidence type="ECO:0000256" key="2">
    <source>
        <dbReference type="ARBA" id="ARBA00023043"/>
    </source>
</evidence>
<dbReference type="PROSITE" id="PS50088">
    <property type="entry name" value="ANK_REPEAT"/>
    <property type="match status" value="2"/>
</dbReference>
<dbReference type="GeneID" id="28855183"/>
<dbReference type="InterPro" id="IPR002110">
    <property type="entry name" value="Ankyrin_rpt"/>
</dbReference>
<gene>
    <name evidence="4" type="ORF">VFPPC_13412</name>
</gene>
<dbReference type="SUPFAM" id="SSF48403">
    <property type="entry name" value="Ankyrin repeat"/>
    <property type="match status" value="1"/>
</dbReference>
<dbReference type="KEGG" id="pchm:VFPPC_13412"/>
<comment type="caution">
    <text evidence="4">The sequence shown here is derived from an EMBL/GenBank/DDBJ whole genome shotgun (WGS) entry which is preliminary data.</text>
</comment>
<reference evidence="4 5" key="1">
    <citation type="journal article" date="2016" name="PLoS Pathog.">
        <title>Biosynthesis of antibiotic leucinostatins in bio-control fungus Purpureocillium lilacinum and their inhibition on phytophthora revealed by genome mining.</title>
        <authorList>
            <person name="Wang G."/>
            <person name="Liu Z."/>
            <person name="Lin R."/>
            <person name="Li E."/>
            <person name="Mao Z."/>
            <person name="Ling J."/>
            <person name="Yang Y."/>
            <person name="Yin W.B."/>
            <person name="Xie B."/>
        </authorList>
    </citation>
    <scope>NUCLEOTIDE SEQUENCE [LARGE SCALE GENOMIC DNA]</scope>
    <source>
        <strain evidence="4">170</strain>
    </source>
</reference>
<evidence type="ECO:0000313" key="4">
    <source>
        <dbReference type="EMBL" id="OAQ70755.1"/>
    </source>
</evidence>
<keyword evidence="1" id="KW-0677">Repeat</keyword>
<name>A0A179FYL4_METCM</name>
<dbReference type="SMART" id="SM00248">
    <property type="entry name" value="ANK"/>
    <property type="match status" value="10"/>
</dbReference>
<dbReference type="PANTHER" id="PTHR24189">
    <property type="entry name" value="MYOTROPHIN"/>
    <property type="match status" value="1"/>
</dbReference>
<dbReference type="PRINTS" id="PR01415">
    <property type="entry name" value="ANKYRIN"/>
</dbReference>
<dbReference type="EMBL" id="LSBJ02000002">
    <property type="protein sequence ID" value="OAQ70755.1"/>
    <property type="molecule type" value="Genomic_DNA"/>
</dbReference>
<evidence type="ECO:0000256" key="1">
    <source>
        <dbReference type="ARBA" id="ARBA00022737"/>
    </source>
</evidence>
<dbReference type="Proteomes" id="UP000078397">
    <property type="component" value="Unassembled WGS sequence"/>
</dbReference>
<organism evidence="4 5">
    <name type="scientific">Pochonia chlamydosporia 170</name>
    <dbReference type="NCBI Taxonomy" id="1380566"/>
    <lineage>
        <taxon>Eukaryota</taxon>
        <taxon>Fungi</taxon>
        <taxon>Dikarya</taxon>
        <taxon>Ascomycota</taxon>
        <taxon>Pezizomycotina</taxon>
        <taxon>Sordariomycetes</taxon>
        <taxon>Hypocreomycetidae</taxon>
        <taxon>Hypocreales</taxon>
        <taxon>Clavicipitaceae</taxon>
        <taxon>Pochonia</taxon>
    </lineage>
</organism>
<keyword evidence="5" id="KW-1185">Reference proteome</keyword>
<accession>A0A179FYL4</accession>
<feature type="repeat" description="ANK" evidence="3">
    <location>
        <begin position="257"/>
        <end position="294"/>
    </location>
</feature>
<dbReference type="PANTHER" id="PTHR24189:SF50">
    <property type="entry name" value="ANKYRIN REPEAT AND SOCS BOX PROTEIN 2"/>
    <property type="match status" value="1"/>
</dbReference>
<dbReference type="InterPro" id="IPR036770">
    <property type="entry name" value="Ankyrin_rpt-contain_sf"/>
</dbReference>
<dbReference type="InterPro" id="IPR050745">
    <property type="entry name" value="Multifunctional_regulatory"/>
</dbReference>
<dbReference type="STRING" id="1380566.A0A179FYL4"/>
<feature type="repeat" description="ANK" evidence="3">
    <location>
        <begin position="295"/>
        <end position="327"/>
    </location>
</feature>